<gene>
    <name evidence="1" type="ORF">ASPCAL01677</name>
</gene>
<dbReference type="OrthoDB" id="5296964at2759"/>
<protein>
    <submittedName>
        <fullName evidence="1">Uncharacterized protein</fullName>
    </submittedName>
</protein>
<dbReference type="STRING" id="454130.A0A0U5GIF8"/>
<evidence type="ECO:0000313" key="2">
    <source>
        <dbReference type="Proteomes" id="UP000054771"/>
    </source>
</evidence>
<dbReference type="EMBL" id="CDMC01000002">
    <property type="protein sequence ID" value="CEN59225.1"/>
    <property type="molecule type" value="Genomic_DNA"/>
</dbReference>
<evidence type="ECO:0000313" key="1">
    <source>
        <dbReference type="EMBL" id="CEN59225.1"/>
    </source>
</evidence>
<proteinExistence type="predicted"/>
<dbReference type="AlphaFoldDB" id="A0A0U5GIF8"/>
<sequence>MSTTQKTLEIHVGRTNHQDQPEHWLLMLRAPGDPKCTFIHSTAECIAHGDYSRSIEHEKHFEHVQIPFWDKVSFIKAEDEKQVIAVAEAVEPQHCQRYVLALLEKLEGKGLIPKGTTDGYRPKVQPLIHEGPVKKFTKAEFDKLVVEQGGKDGAVKYLLRVQGWVDDNGKVLWKSGQ</sequence>
<keyword evidence="2" id="KW-1185">Reference proteome</keyword>
<accession>A0A0U5GIF8</accession>
<reference evidence="2" key="1">
    <citation type="journal article" date="2016" name="Genome Announc.">
        <title>Draft genome sequences of fungus Aspergillus calidoustus.</title>
        <authorList>
            <person name="Horn F."/>
            <person name="Linde J."/>
            <person name="Mattern D.J."/>
            <person name="Walther G."/>
            <person name="Guthke R."/>
            <person name="Scherlach K."/>
            <person name="Martin K."/>
            <person name="Brakhage A.A."/>
            <person name="Petzke L."/>
            <person name="Valiante V."/>
        </authorList>
    </citation>
    <scope>NUCLEOTIDE SEQUENCE [LARGE SCALE GENOMIC DNA]</scope>
    <source>
        <strain evidence="2">SF006504</strain>
    </source>
</reference>
<name>A0A0U5GIF8_ASPCI</name>
<organism evidence="1 2">
    <name type="scientific">Aspergillus calidoustus</name>
    <dbReference type="NCBI Taxonomy" id="454130"/>
    <lineage>
        <taxon>Eukaryota</taxon>
        <taxon>Fungi</taxon>
        <taxon>Dikarya</taxon>
        <taxon>Ascomycota</taxon>
        <taxon>Pezizomycotina</taxon>
        <taxon>Eurotiomycetes</taxon>
        <taxon>Eurotiomycetidae</taxon>
        <taxon>Eurotiales</taxon>
        <taxon>Aspergillaceae</taxon>
        <taxon>Aspergillus</taxon>
        <taxon>Aspergillus subgen. Nidulantes</taxon>
    </lineage>
</organism>
<dbReference type="Proteomes" id="UP000054771">
    <property type="component" value="Unassembled WGS sequence"/>
</dbReference>